<evidence type="ECO:0000256" key="13">
    <source>
        <dbReference type="ARBA" id="ARBA00023295"/>
    </source>
</evidence>
<evidence type="ECO:0000256" key="11">
    <source>
        <dbReference type="ARBA" id="ARBA00023239"/>
    </source>
</evidence>
<evidence type="ECO:0000256" key="10">
    <source>
        <dbReference type="ARBA" id="ARBA00023204"/>
    </source>
</evidence>
<name>A0A511V158_9BACI</name>
<evidence type="ECO:0000256" key="4">
    <source>
        <dbReference type="ARBA" id="ARBA00022723"/>
    </source>
</evidence>
<keyword evidence="6 15" id="KW-0863">Zinc-finger</keyword>
<dbReference type="EC" id="3.2.2.23" evidence="15"/>
<reference evidence="18 19" key="1">
    <citation type="submission" date="2019-07" db="EMBL/GenBank/DDBJ databases">
        <title>Whole genome shotgun sequence of Cerasibacillus quisquiliarum NBRC 102429.</title>
        <authorList>
            <person name="Hosoyama A."/>
            <person name="Uohara A."/>
            <person name="Ohji S."/>
            <person name="Ichikawa N."/>
        </authorList>
    </citation>
    <scope>NUCLEOTIDE SEQUENCE [LARGE SCALE GENOMIC DNA]</scope>
    <source>
        <strain evidence="18 19">NBRC 102429</strain>
    </source>
</reference>
<evidence type="ECO:0000313" key="18">
    <source>
        <dbReference type="EMBL" id="GEN31493.1"/>
    </source>
</evidence>
<dbReference type="SMART" id="SM00898">
    <property type="entry name" value="Fapy_DNA_glyco"/>
    <property type="match status" value="1"/>
</dbReference>
<accession>A0A511V158</accession>
<dbReference type="Proteomes" id="UP000321491">
    <property type="component" value="Unassembled WGS sequence"/>
</dbReference>
<gene>
    <name evidence="15 18" type="primary">mutM</name>
    <name evidence="15" type="synonym">fpg</name>
    <name evidence="18" type="ORF">CQU01_17310</name>
</gene>
<organism evidence="18 19">
    <name type="scientific">Cerasibacillus quisquiliarum</name>
    <dbReference type="NCBI Taxonomy" id="227865"/>
    <lineage>
        <taxon>Bacteria</taxon>
        <taxon>Bacillati</taxon>
        <taxon>Bacillota</taxon>
        <taxon>Bacilli</taxon>
        <taxon>Bacillales</taxon>
        <taxon>Bacillaceae</taxon>
        <taxon>Cerasibacillus</taxon>
    </lineage>
</organism>
<feature type="active site" description="Proton donor" evidence="15">
    <location>
        <position position="3"/>
    </location>
</feature>
<dbReference type="Pfam" id="PF01149">
    <property type="entry name" value="Fapy_DNA_glyco"/>
    <property type="match status" value="1"/>
</dbReference>
<protein>
    <recommendedName>
        <fullName evidence="15">Formamidopyrimidine-DNA glycosylase</fullName>
        <shortName evidence="15">Fapy-DNA glycosylase</shortName>
        <ecNumber evidence="15">3.2.2.23</ecNumber>
    </recommendedName>
    <alternativeName>
        <fullName evidence="15">DNA-(apurinic or apyrimidinic site) lyase MutM</fullName>
        <shortName evidence="15">AP lyase MutM</shortName>
        <ecNumber evidence="15">4.2.99.18</ecNumber>
    </alternativeName>
</protein>
<feature type="active site" description="Proton donor; for delta-elimination activity" evidence="15">
    <location>
        <position position="264"/>
    </location>
</feature>
<evidence type="ECO:0000256" key="8">
    <source>
        <dbReference type="ARBA" id="ARBA00022833"/>
    </source>
</evidence>
<comment type="function">
    <text evidence="15">Involved in base excision repair of DNA damaged by oxidation or by mutagenic agents. Acts as DNA glycosylase that recognizes and removes damaged bases. Has a preference for oxidized purines, such as 7,8-dihydro-8-oxoguanine (8-oxoG). Has AP (apurinic/apyrimidinic) lyase activity and introduces nicks in the DNA strand. Cleaves the DNA backbone by beta-delta elimination to generate a single-strand break at the site of the removed base with both 3'- and 5'-phosphates.</text>
</comment>
<dbReference type="PROSITE" id="PS51068">
    <property type="entry name" value="FPG_CAT"/>
    <property type="match status" value="1"/>
</dbReference>
<dbReference type="InterPro" id="IPR015886">
    <property type="entry name" value="H2TH_FPG"/>
</dbReference>
<feature type="binding site" evidence="15">
    <location>
        <position position="93"/>
    </location>
    <ligand>
        <name>DNA</name>
        <dbReference type="ChEBI" id="CHEBI:16991"/>
    </ligand>
</feature>
<dbReference type="FunFam" id="1.10.8.50:FF:000003">
    <property type="entry name" value="Formamidopyrimidine-DNA glycosylase"/>
    <property type="match status" value="1"/>
</dbReference>
<dbReference type="PANTHER" id="PTHR22993:SF9">
    <property type="entry name" value="FORMAMIDOPYRIMIDINE-DNA GLYCOSYLASE"/>
    <property type="match status" value="1"/>
</dbReference>
<dbReference type="InterPro" id="IPR015887">
    <property type="entry name" value="DNA_glyclase_Znf_dom_DNA_BS"/>
</dbReference>
<dbReference type="GO" id="GO:0003684">
    <property type="term" value="F:damaged DNA binding"/>
    <property type="evidence" value="ECO:0007669"/>
    <property type="project" value="InterPro"/>
</dbReference>
<dbReference type="SMART" id="SM01232">
    <property type="entry name" value="H2TH"/>
    <property type="match status" value="1"/>
</dbReference>
<keyword evidence="8 15" id="KW-0862">Zinc</keyword>
<dbReference type="InterPro" id="IPR020629">
    <property type="entry name" value="FPG_Glyclase"/>
</dbReference>
<keyword evidence="4 15" id="KW-0479">Metal-binding</keyword>
<dbReference type="CDD" id="cd08966">
    <property type="entry name" value="EcFpg-like_N"/>
    <property type="match status" value="1"/>
</dbReference>
<comment type="catalytic activity">
    <reaction evidence="14 15">
        <text>2'-deoxyribonucleotide-(2'-deoxyribose 5'-phosphate)-2'-deoxyribonucleotide-DNA = a 3'-end 2'-deoxyribonucleotide-(2,3-dehydro-2,3-deoxyribose 5'-phosphate)-DNA + a 5'-end 5'-phospho-2'-deoxyribonucleoside-DNA + H(+)</text>
        <dbReference type="Rhea" id="RHEA:66592"/>
        <dbReference type="Rhea" id="RHEA-COMP:13180"/>
        <dbReference type="Rhea" id="RHEA-COMP:16897"/>
        <dbReference type="Rhea" id="RHEA-COMP:17067"/>
        <dbReference type="ChEBI" id="CHEBI:15378"/>
        <dbReference type="ChEBI" id="CHEBI:136412"/>
        <dbReference type="ChEBI" id="CHEBI:157695"/>
        <dbReference type="ChEBI" id="CHEBI:167181"/>
        <dbReference type="EC" id="4.2.99.18"/>
    </reaction>
</comment>
<dbReference type="FunFam" id="3.20.190.10:FF:000001">
    <property type="entry name" value="Formamidopyrimidine-DNA glycosylase"/>
    <property type="match status" value="1"/>
</dbReference>
<dbReference type="PANTHER" id="PTHR22993">
    <property type="entry name" value="FORMAMIDOPYRIMIDINE-DNA GLYCOSYLASE"/>
    <property type="match status" value="1"/>
</dbReference>
<feature type="binding site" evidence="15">
    <location>
        <position position="112"/>
    </location>
    <ligand>
        <name>DNA</name>
        <dbReference type="ChEBI" id="CHEBI:16991"/>
    </ligand>
</feature>
<evidence type="ECO:0000313" key="19">
    <source>
        <dbReference type="Proteomes" id="UP000321491"/>
    </source>
</evidence>
<comment type="cofactor">
    <cofactor evidence="15">
        <name>Zn(2+)</name>
        <dbReference type="ChEBI" id="CHEBI:29105"/>
    </cofactor>
    <text evidence="15">Binds 1 zinc ion per subunit.</text>
</comment>
<dbReference type="EC" id="4.2.99.18" evidence="15"/>
<dbReference type="GO" id="GO:0003690">
    <property type="term" value="F:double-stranded DNA binding"/>
    <property type="evidence" value="ECO:0007669"/>
    <property type="project" value="UniProtKB-ARBA"/>
</dbReference>
<dbReference type="Pfam" id="PF06831">
    <property type="entry name" value="H2TH"/>
    <property type="match status" value="1"/>
</dbReference>
<dbReference type="InterPro" id="IPR012319">
    <property type="entry name" value="FPG_cat"/>
</dbReference>
<feature type="domain" description="FPG-type" evidence="16">
    <location>
        <begin position="240"/>
        <end position="274"/>
    </location>
</feature>
<dbReference type="HAMAP" id="MF_00103">
    <property type="entry name" value="Fapy_DNA_glycosyl"/>
    <property type="match status" value="1"/>
</dbReference>
<dbReference type="GO" id="GO:0140078">
    <property type="term" value="F:class I DNA-(apurinic or apyrimidinic site) endonuclease activity"/>
    <property type="evidence" value="ECO:0007669"/>
    <property type="project" value="UniProtKB-EC"/>
</dbReference>
<keyword evidence="11 15" id="KW-0456">Lyase</keyword>
<dbReference type="SUPFAM" id="SSF81624">
    <property type="entry name" value="N-terminal domain of MutM-like DNA repair proteins"/>
    <property type="match status" value="1"/>
</dbReference>
<evidence type="ECO:0000256" key="3">
    <source>
        <dbReference type="ARBA" id="ARBA00011245"/>
    </source>
</evidence>
<keyword evidence="19" id="KW-1185">Reference proteome</keyword>
<dbReference type="InterPro" id="IPR010663">
    <property type="entry name" value="Znf_FPG/IleRS"/>
</dbReference>
<evidence type="ECO:0000259" key="16">
    <source>
        <dbReference type="PROSITE" id="PS51066"/>
    </source>
</evidence>
<dbReference type="InterPro" id="IPR010979">
    <property type="entry name" value="Ribosomal_uS13-like_H2TH"/>
</dbReference>
<dbReference type="InterPro" id="IPR035937">
    <property type="entry name" value="FPG_N"/>
</dbReference>
<dbReference type="PROSITE" id="PS01242">
    <property type="entry name" value="ZF_FPG_1"/>
    <property type="match status" value="1"/>
</dbReference>
<comment type="similarity">
    <text evidence="2 15">Belongs to the FPG family.</text>
</comment>
<dbReference type="RefSeq" id="WP_146937745.1">
    <property type="nucleotide sequence ID" value="NZ_BJXW01000016.1"/>
</dbReference>
<evidence type="ECO:0000256" key="9">
    <source>
        <dbReference type="ARBA" id="ARBA00023125"/>
    </source>
</evidence>
<evidence type="ECO:0000256" key="12">
    <source>
        <dbReference type="ARBA" id="ARBA00023268"/>
    </source>
</evidence>
<dbReference type="GO" id="GO:0006284">
    <property type="term" value="P:base-excision repair"/>
    <property type="evidence" value="ECO:0007669"/>
    <property type="project" value="InterPro"/>
</dbReference>
<dbReference type="GO" id="GO:0008270">
    <property type="term" value="F:zinc ion binding"/>
    <property type="evidence" value="ECO:0007669"/>
    <property type="project" value="UniProtKB-UniRule"/>
</dbReference>
<evidence type="ECO:0000256" key="1">
    <source>
        <dbReference type="ARBA" id="ARBA00001668"/>
    </source>
</evidence>
<keyword evidence="9 15" id="KW-0238">DNA-binding</keyword>
<dbReference type="AlphaFoldDB" id="A0A511V158"/>
<evidence type="ECO:0000256" key="7">
    <source>
        <dbReference type="ARBA" id="ARBA00022801"/>
    </source>
</evidence>
<evidence type="ECO:0000256" key="6">
    <source>
        <dbReference type="ARBA" id="ARBA00022771"/>
    </source>
</evidence>
<dbReference type="NCBIfam" id="TIGR00577">
    <property type="entry name" value="fpg"/>
    <property type="match status" value="1"/>
</dbReference>
<feature type="active site" description="Proton donor; for beta-elimination activity" evidence="15">
    <location>
        <position position="60"/>
    </location>
</feature>
<keyword evidence="5 15" id="KW-0227">DNA damage</keyword>
<dbReference type="SUPFAM" id="SSF46946">
    <property type="entry name" value="S13-like H2TH domain"/>
    <property type="match status" value="1"/>
</dbReference>
<dbReference type="OrthoDB" id="9800855at2"/>
<feature type="active site" description="Schiff-base intermediate with DNA" evidence="15">
    <location>
        <position position="2"/>
    </location>
</feature>
<keyword evidence="7 15" id="KW-0378">Hydrolase</keyword>
<dbReference type="Gene3D" id="1.10.8.50">
    <property type="match status" value="1"/>
</dbReference>
<evidence type="ECO:0000256" key="15">
    <source>
        <dbReference type="HAMAP-Rule" id="MF_00103"/>
    </source>
</evidence>
<evidence type="ECO:0000256" key="5">
    <source>
        <dbReference type="ARBA" id="ARBA00022763"/>
    </source>
</evidence>
<evidence type="ECO:0000256" key="14">
    <source>
        <dbReference type="ARBA" id="ARBA00044632"/>
    </source>
</evidence>
<keyword evidence="13 15" id="KW-0326">Glycosidase</keyword>
<keyword evidence="12 15" id="KW-0511">Multifunctional enzyme</keyword>
<keyword evidence="10 15" id="KW-0234">DNA repair</keyword>
<dbReference type="SUPFAM" id="SSF57716">
    <property type="entry name" value="Glucocorticoid receptor-like (DNA-binding domain)"/>
    <property type="match status" value="1"/>
</dbReference>
<dbReference type="PROSITE" id="PS51066">
    <property type="entry name" value="ZF_FPG_2"/>
    <property type="match status" value="1"/>
</dbReference>
<comment type="caution">
    <text evidence="18">The sequence shown here is derived from an EMBL/GenBank/DDBJ whole genome shotgun (WGS) entry which is preliminary data.</text>
</comment>
<sequence length="276" mass="31914">MPELPEVETIKNTLKHLIIHKTIEKVFVYWPNIIKQPDDAEQFKYLLQGQTIYDIHRKGKFLLFELDDYMLVSHLRMEGKYNVFQHTEPTKKHTHIIFSFTDGQELRYNDVRKFGTMHLIPKGQELKQKPLNQLGPDPFDAEFTLTYFHNKLEKTSRHIKAALLDQTIVAGLGNIYVDETLFKARVHPMKRAHQLTKREIKHIKDAAISVLTDAIKLGGTTIRSYVNSQGDIGMFQQRLFVYGREGESCQACGSVIEKMKVAGRGTHICPFCQKQD</sequence>
<feature type="domain" description="Formamidopyrimidine-DNA glycosylase catalytic" evidence="17">
    <location>
        <begin position="2"/>
        <end position="115"/>
    </location>
</feature>
<dbReference type="EMBL" id="BJXW01000016">
    <property type="protein sequence ID" value="GEN31493.1"/>
    <property type="molecule type" value="Genomic_DNA"/>
</dbReference>
<dbReference type="Gene3D" id="3.20.190.10">
    <property type="entry name" value="MutM-like, N-terminal"/>
    <property type="match status" value="1"/>
</dbReference>
<proteinExistence type="inferred from homology"/>
<evidence type="ECO:0000259" key="17">
    <source>
        <dbReference type="PROSITE" id="PS51068"/>
    </source>
</evidence>
<evidence type="ECO:0000256" key="2">
    <source>
        <dbReference type="ARBA" id="ARBA00009409"/>
    </source>
</evidence>
<dbReference type="Pfam" id="PF06827">
    <property type="entry name" value="zf-FPG_IleRS"/>
    <property type="match status" value="1"/>
</dbReference>
<dbReference type="NCBIfam" id="NF002211">
    <property type="entry name" value="PRK01103.1"/>
    <property type="match status" value="1"/>
</dbReference>
<comment type="catalytic activity">
    <reaction evidence="1 15">
        <text>Hydrolysis of DNA containing ring-opened 7-methylguanine residues, releasing 2,6-diamino-4-hydroxy-5-(N-methyl)formamidopyrimidine.</text>
        <dbReference type="EC" id="3.2.2.23"/>
    </reaction>
</comment>
<comment type="subunit">
    <text evidence="3 15">Monomer.</text>
</comment>
<dbReference type="InterPro" id="IPR000214">
    <property type="entry name" value="Znf_DNA_glyclase/AP_lyase"/>
</dbReference>
<comment type="caution">
    <text evidence="15">Lacks conserved residue(s) required for the propagation of feature annotation.</text>
</comment>
<dbReference type="GO" id="GO:0034039">
    <property type="term" value="F:8-oxo-7,8-dihydroguanine DNA N-glycosylase activity"/>
    <property type="evidence" value="ECO:0007669"/>
    <property type="project" value="TreeGrafter"/>
</dbReference>